<evidence type="ECO:0000256" key="1">
    <source>
        <dbReference type="ARBA" id="ARBA00022737"/>
    </source>
</evidence>
<proteinExistence type="predicted"/>
<dbReference type="PROSITE" id="PS50818">
    <property type="entry name" value="INTEIN_C_TER"/>
    <property type="match status" value="1"/>
</dbReference>
<dbReference type="InterPro" id="IPR006141">
    <property type="entry name" value="Intein_N"/>
</dbReference>
<keyword evidence="6" id="KW-1185">Reference proteome</keyword>
<dbReference type="InterPro" id="IPR022385">
    <property type="entry name" value="Rhs_assc_core"/>
</dbReference>
<feature type="region of interest" description="Disordered" evidence="2">
    <location>
        <begin position="373"/>
        <end position="401"/>
    </location>
</feature>
<evidence type="ECO:0000259" key="4">
    <source>
        <dbReference type="SMART" id="SM00306"/>
    </source>
</evidence>
<keyword evidence="1" id="KW-0677">Repeat</keyword>
<reference evidence="5" key="1">
    <citation type="journal article" date="2014" name="Int. J. Syst. Evol. Microbiol.">
        <title>Complete genome sequence of Corynebacterium casei LMG S-19264T (=DSM 44701T), isolated from a smear-ripened cheese.</title>
        <authorList>
            <consortium name="US DOE Joint Genome Institute (JGI-PGF)"/>
            <person name="Walter F."/>
            <person name="Albersmeier A."/>
            <person name="Kalinowski J."/>
            <person name="Ruckert C."/>
        </authorList>
    </citation>
    <scope>NUCLEOTIDE SEQUENCE</scope>
    <source>
        <strain evidence="5">JCM 4391</strain>
    </source>
</reference>
<dbReference type="Pfam" id="PF05593">
    <property type="entry name" value="RHS_repeat"/>
    <property type="match status" value="2"/>
</dbReference>
<accession>A0A918I3W0</accession>
<dbReference type="PANTHER" id="PTHR32305:SF17">
    <property type="entry name" value="TRNA NUCLEASE WAPA"/>
    <property type="match status" value="1"/>
</dbReference>
<sequence length="2262" mass="242821">MSRFGARKWVGALAAAVVASLLPAQATAVAAAAGRGPDLPQLRQPPTVPVTKMSVGGTKARGTKAARWTAPKVVWPAAGSETVLLQAVTGAGRAQRRAGGLPVFLGAAQSKARIGAQATGKVKVTVASEAAARKVGVEGLVLSLAREDSATAASKVDVRVDYASFKGAYGGDWAARLRLVQLPACALTTPNKPACRTSTPLPTANDTKSSTLYATAPLPGATPRGARAASAGSGTTVLAATAEPSGPTGDYKATSLTGSGSWTADDATGGFNWSYPVGVPSVPGGLQPSISLNYSSQSVDGRTAVTNNQADWIGDGWGWQPGYIERRYKSCNDDKTGGTNTTRVGDLCWYNDNATLSLGGKSTELVYDSAKGWHPASDSGEKVEKLTGASNPDRGTAGVDGVGEHWKVTTTDGTQYYFGLNKLPGWRDNGTAADDPVTNSTWTAPVFGNQSGEPCYNASFAAAWCQQAWRWQLDYVVDPRGNAMAYYWKTEANNYGRNVSETTGNATVTPYIRGGWLDHIDYGLRSDAVYTGKPMGKVLFGVSERCLASCTTFDEANAKNWPDVPFDLYCKDGSTECKDKYSPSFWSRKRLASITTQVLTGGAYKDVDSWALKQNFPPSGDGISTPMWLESITRTGKAGGTAALPAVTFTGVQKPNRVDKFGDSLAPFIRLRMAQITTESGGTIGIDYYDPDCTAASLPPTDATNTTRCYPVKWAYEGETAKQDWFNSYAVKRVTEGDNLVESPDVVTEYTYTGGAEWAKSTDEFTKPVDRTFSVARGYHLVQTRKGAGLDHKTLTETRYFRGMDGAAVEDSTGASVTDREQFAGMVREKATYNGDGGALISSTSYTPWRSAITATRSRTAADLPALEAYQTGTEAEEAHTKLTSGTRTTKTIRSFDAYGMIATQSDLGDISKTGDEQCITTSYARSSTNPIRNAVSRTDTVAAACGATVSRPADVIDDVRNYYDGQAFGAAPTKGLVTKTDRINGAGTGYDVTTSTPAICGAAKDQLCFDQYGRALATTDVYGKTTTTAYIPTAGEVPTSTVVTNPLGHTVTTVLDPSRGQPTKVTDPNGKVTSTAYDALGRVSKVWIPTRPQATYPNAPNHVFDYLVRNNGPVVVTSKSLDHNSDYQTSYAFFDGLLRARQSQATSPDRAGRLITESFYNTRGETRLSSGTYFATGAAEPVLVTGQETNYPSSTETVFDGSGRPTAVIAKRFGDETKRTTTSYTGDTTTVVPPEGGTATTTVVDALGRTVELKQYTNDDRTASQSTLYGYNKHGRLEQVTDASGAKWTYGYDTRGRQTTVSDPDKGATTTFYDKGDRVTDVTDARSITLHTDYDVLGRRTALKKGTTTLASWTYDTLAKGQPTAATRYNAGNAYVSEVTEYNDLYQPVGTKVTIPAAEGQLAGAYEWFNFYNDNTGHLEETEHPATGGLPAESVVTNYNTGGLLVSAYANSDPLISDARYDHYGRPQRLEYGEFGRHLWTTNEYDDHTGALTRSYADREVAPQRIEDSRYSYDPAGNITSIAAAYGQDTTRTTDTQCFAMDALRRITEAWTNAGEQCATAPSATVVGGPDAYWTSYTYDAVGNRKTETQHKTTSGPTADTIRTYTAPAAGKHQLPSVTQTGATPHSATYTYDASGNTETRKSTNPGAPLDQTLAWDDEGHLAKVTDGIKTSTYLYDTDGQRLIGRDSTGTTTLYLPNGNELEMDKVGLVTGTRYYSAGGKTVAMRTNNKLTYILTDHQNTSTTQVTNDASQAVTRRKSTIFGAPRGTPPTNWTGKKGFVGGTNDADTSLTHIGAREYDPTIGRFISVDPIMDLTDSQQLHGYTYANNNPVTYSDPTGLMPDHGGGTSSCTYPCKSEAAAAVAAGPTSPPNQPNQGGGKSHDNGKKGVMSQADSAFTDAGGNTWTFADNNPKLRRAYLDRYEYKLKTLDYRNAQQREMAQLSAALSACQSVYGDERCWSYLEAYHAPMHARGELLGWDARIGALPAGARYAKAVKGNPCTKCFLAGTDVLLADGSTKNIEDIKAGDAVLATNPLTGKTEARKVTQLIVTDDDKRFNTLTLQTGTGTEKLTATYEHPFWSPSEERWIEARNLTAGMTLLTDTGTTVTVQANRSFTKYARTYNLTVEDLHTYYVLAGATPVLVHNANCKVVVENQAGRFGDMDPGVPGDGLTPHHMPQDALGHLPRNDGGAIVMTHADHALTRTYGARGRATKAAEAGLPFRTVLARDIWDLRRIGQQQYGDPGYYNKGIQDLLAYYRSIGKL</sequence>
<feature type="region of interest" description="Disordered" evidence="2">
    <location>
        <begin position="196"/>
        <end position="234"/>
    </location>
</feature>
<organism evidence="5 6">
    <name type="scientific">Streptomyces lavendofoliae</name>
    <dbReference type="NCBI Taxonomy" id="67314"/>
    <lineage>
        <taxon>Bacteria</taxon>
        <taxon>Bacillati</taxon>
        <taxon>Actinomycetota</taxon>
        <taxon>Actinomycetes</taxon>
        <taxon>Kitasatosporales</taxon>
        <taxon>Streptomycetaceae</taxon>
        <taxon>Streptomyces</taxon>
    </lineage>
</organism>
<dbReference type="InterPro" id="IPR006530">
    <property type="entry name" value="YD"/>
</dbReference>
<evidence type="ECO:0000256" key="3">
    <source>
        <dbReference type="SAM" id="SignalP"/>
    </source>
</evidence>
<keyword evidence="3" id="KW-0732">Signal</keyword>
<dbReference type="NCBIfam" id="TIGR03696">
    <property type="entry name" value="Rhs_assc_core"/>
    <property type="match status" value="1"/>
</dbReference>
<dbReference type="InterPro" id="IPR031325">
    <property type="entry name" value="RHS_repeat"/>
</dbReference>
<feature type="region of interest" description="Disordered" evidence="2">
    <location>
        <begin position="1862"/>
        <end position="1889"/>
    </location>
</feature>
<dbReference type="RefSeq" id="WP_268251495.1">
    <property type="nucleotide sequence ID" value="NZ_BMTP01000026.1"/>
</dbReference>
<dbReference type="NCBIfam" id="TIGR01443">
    <property type="entry name" value="intein_Cterm"/>
    <property type="match status" value="1"/>
</dbReference>
<feature type="compositionally biased region" description="Polar residues" evidence="2">
    <location>
        <begin position="196"/>
        <end position="213"/>
    </location>
</feature>
<dbReference type="EMBL" id="BMTP01000026">
    <property type="protein sequence ID" value="GGU65762.1"/>
    <property type="molecule type" value="Genomic_DNA"/>
</dbReference>
<dbReference type="SUPFAM" id="SSF51294">
    <property type="entry name" value="Hedgehog/intein (Hint) domain"/>
    <property type="match status" value="1"/>
</dbReference>
<evidence type="ECO:0000313" key="6">
    <source>
        <dbReference type="Proteomes" id="UP000636661"/>
    </source>
</evidence>
<dbReference type="CDD" id="cd00081">
    <property type="entry name" value="Hint"/>
    <property type="match status" value="1"/>
</dbReference>
<feature type="chain" id="PRO_5039050401" description="Hint domain-containing protein" evidence="3">
    <location>
        <begin position="27"/>
        <end position="2262"/>
    </location>
</feature>
<dbReference type="Gene3D" id="2.170.16.10">
    <property type="entry name" value="Hedgehog/Intein (Hint) domain"/>
    <property type="match status" value="1"/>
</dbReference>
<evidence type="ECO:0000256" key="2">
    <source>
        <dbReference type="SAM" id="MobiDB-lite"/>
    </source>
</evidence>
<reference evidence="5" key="2">
    <citation type="submission" date="2020-09" db="EMBL/GenBank/DDBJ databases">
        <authorList>
            <person name="Sun Q."/>
            <person name="Ohkuma M."/>
        </authorList>
    </citation>
    <scope>NUCLEOTIDE SEQUENCE</scope>
    <source>
        <strain evidence="5">JCM 4391</strain>
    </source>
</reference>
<dbReference type="PROSITE" id="PS50817">
    <property type="entry name" value="INTEIN_N_TER"/>
    <property type="match status" value="1"/>
</dbReference>
<dbReference type="Gene3D" id="2.180.10.10">
    <property type="entry name" value="RHS repeat-associated core"/>
    <property type="match status" value="2"/>
</dbReference>
<dbReference type="Pfam" id="PF25023">
    <property type="entry name" value="TEN_YD-shell"/>
    <property type="match status" value="1"/>
</dbReference>
<feature type="compositionally biased region" description="Low complexity" evidence="2">
    <location>
        <begin position="214"/>
        <end position="234"/>
    </location>
</feature>
<dbReference type="PANTHER" id="PTHR32305">
    <property type="match status" value="1"/>
</dbReference>
<dbReference type="InterPro" id="IPR030934">
    <property type="entry name" value="Intein_C"/>
</dbReference>
<dbReference type="GO" id="GO:0016539">
    <property type="term" value="P:intein-mediated protein splicing"/>
    <property type="evidence" value="ECO:0007669"/>
    <property type="project" value="InterPro"/>
</dbReference>
<dbReference type="NCBIfam" id="TIGR01643">
    <property type="entry name" value="YD_repeat_2x"/>
    <property type="match status" value="2"/>
</dbReference>
<feature type="signal peptide" evidence="3">
    <location>
        <begin position="1"/>
        <end position="26"/>
    </location>
</feature>
<feature type="domain" description="Hint" evidence="4">
    <location>
        <begin position="2001"/>
        <end position="2102"/>
    </location>
</feature>
<dbReference type="Proteomes" id="UP000636661">
    <property type="component" value="Unassembled WGS sequence"/>
</dbReference>
<dbReference type="InterPro" id="IPR056823">
    <property type="entry name" value="TEN-like_YD-shell"/>
</dbReference>
<dbReference type="SMART" id="SM00306">
    <property type="entry name" value="HintN"/>
    <property type="match status" value="1"/>
</dbReference>
<dbReference type="InterPro" id="IPR036844">
    <property type="entry name" value="Hint_dom_sf"/>
</dbReference>
<feature type="region of interest" description="Disordered" evidence="2">
    <location>
        <begin position="34"/>
        <end position="62"/>
    </location>
</feature>
<name>A0A918I3W0_9ACTN</name>
<gene>
    <name evidence="5" type="ORF">GCM10010274_63000</name>
</gene>
<dbReference type="InterPro" id="IPR003587">
    <property type="entry name" value="Hint_dom_N"/>
</dbReference>
<protein>
    <recommendedName>
        <fullName evidence="4">Hint domain-containing protein</fullName>
    </recommendedName>
</protein>
<evidence type="ECO:0000313" key="5">
    <source>
        <dbReference type="EMBL" id="GGU65762.1"/>
    </source>
</evidence>
<dbReference type="InterPro" id="IPR050708">
    <property type="entry name" value="T6SS_VgrG/RHS"/>
</dbReference>
<dbReference type="Pfam" id="PF07591">
    <property type="entry name" value="PT-HINT"/>
    <property type="match status" value="1"/>
</dbReference>
<comment type="caution">
    <text evidence="5">The sequence shown here is derived from an EMBL/GenBank/DDBJ whole genome shotgun (WGS) entry which is preliminary data.</text>
</comment>